<accession>A0ABY1PQQ6</accession>
<protein>
    <submittedName>
        <fullName evidence="2">Metallopeptidase family M24</fullName>
    </submittedName>
</protein>
<feature type="domain" description="Peptidase M24" evidence="1">
    <location>
        <begin position="142"/>
        <end position="332"/>
    </location>
</feature>
<comment type="caution">
    <text evidence="2">The sequence shown here is derived from an EMBL/GenBank/DDBJ whole genome shotgun (WGS) entry which is preliminary data.</text>
</comment>
<dbReference type="PANTHER" id="PTHR46112">
    <property type="entry name" value="AMINOPEPTIDASE"/>
    <property type="match status" value="1"/>
</dbReference>
<evidence type="ECO:0000259" key="1">
    <source>
        <dbReference type="Pfam" id="PF00557"/>
    </source>
</evidence>
<dbReference type="Proteomes" id="UP001158049">
    <property type="component" value="Unassembled WGS sequence"/>
</dbReference>
<dbReference type="SUPFAM" id="SSF55920">
    <property type="entry name" value="Creatinase/aminopeptidase"/>
    <property type="match status" value="1"/>
</dbReference>
<dbReference type="RefSeq" id="WP_283440393.1">
    <property type="nucleotide sequence ID" value="NZ_FXUL01000001.1"/>
</dbReference>
<sequence>MQERSMEIEKKLGIMRDCLRSSGASMLRLRGTDWFAWATAGGSNTVLLAAETGVAEIAVTATHAYVLTDEIEAQRLQDEEVPTGYEWQVAPWADAGVRRRFTSDLAAGGVVLSDRPAGAEQPLPAEFIRQRYRLMDSEIVRYREVGLLAAQAMTEVMTAARPGWTEFELAGAGAEALWARGLHPTLTLVANERRLPIYRHATPTRERLGKRAMLVFCARGYGLYANLTRFVHFDGAAPQPASQALLEIEAAGLAACRPGVPLSDVYATLDQAYRQHGFADGIRRHHQGGICGYLSREIVATPATGEPLATRMAIAFNPSLPGIKLEDTFLIRDDGLENLTFDPAWPAITHETRQRALPLEPEAA</sequence>
<organism evidence="2 3">
    <name type="scientific">Noviherbaspirillum suwonense</name>
    <dbReference type="NCBI Taxonomy" id="1224511"/>
    <lineage>
        <taxon>Bacteria</taxon>
        <taxon>Pseudomonadati</taxon>
        <taxon>Pseudomonadota</taxon>
        <taxon>Betaproteobacteria</taxon>
        <taxon>Burkholderiales</taxon>
        <taxon>Oxalobacteraceae</taxon>
        <taxon>Noviherbaspirillum</taxon>
    </lineage>
</organism>
<dbReference type="InterPro" id="IPR050659">
    <property type="entry name" value="Peptidase_M24B"/>
</dbReference>
<name>A0ABY1PQQ6_9BURK</name>
<dbReference type="CDD" id="cd01066">
    <property type="entry name" value="APP_MetAP"/>
    <property type="match status" value="1"/>
</dbReference>
<gene>
    <name evidence="2" type="ORF">SAMN06295970_101243</name>
</gene>
<evidence type="ECO:0000313" key="3">
    <source>
        <dbReference type="Proteomes" id="UP001158049"/>
    </source>
</evidence>
<evidence type="ECO:0000313" key="2">
    <source>
        <dbReference type="EMBL" id="SMP42914.1"/>
    </source>
</evidence>
<dbReference type="Pfam" id="PF00557">
    <property type="entry name" value="Peptidase_M24"/>
    <property type="match status" value="1"/>
</dbReference>
<keyword evidence="3" id="KW-1185">Reference proteome</keyword>
<dbReference type="InterPro" id="IPR000994">
    <property type="entry name" value="Pept_M24"/>
</dbReference>
<proteinExistence type="predicted"/>
<dbReference type="EMBL" id="FXUL01000001">
    <property type="protein sequence ID" value="SMP42914.1"/>
    <property type="molecule type" value="Genomic_DNA"/>
</dbReference>
<dbReference type="InterPro" id="IPR036005">
    <property type="entry name" value="Creatinase/aminopeptidase-like"/>
</dbReference>
<reference evidence="2 3" key="1">
    <citation type="submission" date="2017-05" db="EMBL/GenBank/DDBJ databases">
        <authorList>
            <person name="Varghese N."/>
            <person name="Submissions S."/>
        </authorList>
    </citation>
    <scope>NUCLEOTIDE SEQUENCE [LARGE SCALE GENOMIC DNA]</scope>
    <source>
        <strain evidence="2 3">DSM 26001</strain>
    </source>
</reference>
<dbReference type="PANTHER" id="PTHR46112:SF2">
    <property type="entry name" value="XAA-PRO AMINOPEPTIDASE P-RELATED"/>
    <property type="match status" value="1"/>
</dbReference>
<dbReference type="Gene3D" id="3.90.230.10">
    <property type="entry name" value="Creatinase/methionine aminopeptidase superfamily"/>
    <property type="match status" value="1"/>
</dbReference>